<evidence type="ECO:0000313" key="16">
    <source>
        <dbReference type="Proteomes" id="UP000294543"/>
    </source>
</evidence>
<comment type="caution">
    <text evidence="15">The sequence shown here is derived from an EMBL/GenBank/DDBJ whole genome shotgun (WGS) entry which is preliminary data.</text>
</comment>
<dbReference type="SMART" id="SM00382">
    <property type="entry name" value="AAA"/>
    <property type="match status" value="1"/>
</dbReference>
<evidence type="ECO:0000259" key="13">
    <source>
        <dbReference type="PROSITE" id="PS50893"/>
    </source>
</evidence>
<dbReference type="InterPro" id="IPR027417">
    <property type="entry name" value="P-loop_NTPase"/>
</dbReference>
<dbReference type="GO" id="GO:0016887">
    <property type="term" value="F:ATP hydrolysis activity"/>
    <property type="evidence" value="ECO:0007669"/>
    <property type="project" value="InterPro"/>
</dbReference>
<dbReference type="GO" id="GO:0034040">
    <property type="term" value="F:ATPase-coupled lipid transmembrane transporter activity"/>
    <property type="evidence" value="ECO:0007669"/>
    <property type="project" value="TreeGrafter"/>
</dbReference>
<feature type="domain" description="ABC transporter" evidence="13">
    <location>
        <begin position="384"/>
        <end position="618"/>
    </location>
</feature>
<comment type="function">
    <text evidence="8">ABC transporter involved in fatty acid import. Transmembrane domains (TMD) form a pore in the membrane and the ATP-binding domain (NBD) is responsible for energy generation.</text>
</comment>
<accession>A0A4V6PD23</accession>
<comment type="subcellular location">
    <subcellularLocation>
        <location evidence="1">Cell membrane</location>
        <topology evidence="1">Multi-pass membrane protein</topology>
    </subcellularLocation>
</comment>
<dbReference type="SUPFAM" id="SSF52540">
    <property type="entry name" value="P-loop containing nucleoside triphosphate hydrolases"/>
    <property type="match status" value="1"/>
</dbReference>
<dbReference type="PROSITE" id="PS50893">
    <property type="entry name" value="ABC_TRANSPORTER_2"/>
    <property type="match status" value="1"/>
</dbReference>
<feature type="transmembrane region" description="Helical" evidence="12">
    <location>
        <begin position="196"/>
        <end position="224"/>
    </location>
</feature>
<dbReference type="AlphaFoldDB" id="A0A4V6PD23"/>
<feature type="transmembrane region" description="Helical" evidence="12">
    <location>
        <begin position="105"/>
        <end position="123"/>
    </location>
</feature>
<evidence type="ECO:0000256" key="3">
    <source>
        <dbReference type="ARBA" id="ARBA00022692"/>
    </source>
</evidence>
<dbReference type="PROSITE" id="PS50929">
    <property type="entry name" value="ABC_TM1F"/>
    <property type="match status" value="1"/>
</dbReference>
<feature type="domain" description="ABC transmembrane type-1" evidence="14">
    <location>
        <begin position="69"/>
        <end position="344"/>
    </location>
</feature>
<proteinExistence type="inferred from homology"/>
<dbReference type="GO" id="GO:0005524">
    <property type="term" value="F:ATP binding"/>
    <property type="evidence" value="ECO:0007669"/>
    <property type="project" value="UniProtKB-KW"/>
</dbReference>
<dbReference type="InterPro" id="IPR036640">
    <property type="entry name" value="ABC1_TM_sf"/>
</dbReference>
<evidence type="ECO:0000256" key="9">
    <source>
        <dbReference type="ARBA" id="ARBA00061644"/>
    </source>
</evidence>
<dbReference type="PROSITE" id="PS00211">
    <property type="entry name" value="ABC_TRANSPORTER_1"/>
    <property type="match status" value="1"/>
</dbReference>
<feature type="transmembrane region" description="Helical" evidence="12">
    <location>
        <begin position="323"/>
        <end position="341"/>
    </location>
</feature>
<dbReference type="FunFam" id="3.40.50.300:FF:000287">
    <property type="entry name" value="Multidrug ABC transporter ATP-binding protein"/>
    <property type="match status" value="1"/>
</dbReference>
<evidence type="ECO:0000256" key="2">
    <source>
        <dbReference type="ARBA" id="ARBA00022448"/>
    </source>
</evidence>
<protein>
    <recommendedName>
        <fullName evidence="10">Fatty acid ABC transporter ATP-binding/permease protein</fullName>
    </recommendedName>
</protein>
<dbReference type="Gene3D" id="1.20.1560.10">
    <property type="entry name" value="ABC transporter type 1, transmembrane domain"/>
    <property type="match status" value="1"/>
</dbReference>
<dbReference type="EMBL" id="SMKP01000059">
    <property type="protein sequence ID" value="TDD19306.1"/>
    <property type="molecule type" value="Genomic_DNA"/>
</dbReference>
<keyword evidence="2" id="KW-0813">Transport</keyword>
<sequence>MRPPRGSHIRGLPLRRHVARLPIHRTDRPRRSGPQGGSDQHYGADMTTYYTGTVRTLWRLFGPHRQAFVTSLIAQILMSLAAAVPVVTLVWVIDHIRTGTLTEERVGLAIGLVLAGAAGQYGFGYLSNRLAWTATFYGIGEARTSTLKHIQRLPLGTVRERGAGDVSTMLTSDMEAVSTYAHHGLPLWFSATSLPVFIFAGLLTVDVPMAFAVAVSVVAALPLYRWTSRYFGRRAAERGELLAAANGRMIEYVRGIAVVRSFDRTGASLEWFHGALRDIRDINDRLAVRLVPAGLATMGIVQLGIPLTIAALGYWYSGGRLDAGAVLIFLVLVLRIYTPLLQVAASGEESRLAEAALRRIGAIHDLPTQPAPTVEKTAIGAPSVRLDDVTFGYDPGQPVIKGLSLTVPPKTMTALVGPSGAGKSTILSLIARFWDVNTGSVRLGDADVRDLTPEQLFDALTVVFQDVYLFQGTVRENIAFGREGATEESIEAAARQAQAHDFITVLPHGYDTPVGEGGATLSGGERQRISIARAILKDAPIVLLDEATSALDPINERAVQQAFAELVRNRTVIVVAHRLSTIRSADQIVVVDRGQVVERGRHEDLLTLNERYARLWAEREKAGSWRLARTSRAVP</sequence>
<dbReference type="PANTHER" id="PTHR24221">
    <property type="entry name" value="ATP-BINDING CASSETTE SUB-FAMILY B"/>
    <property type="match status" value="1"/>
</dbReference>
<evidence type="ECO:0000256" key="5">
    <source>
        <dbReference type="ARBA" id="ARBA00022840"/>
    </source>
</evidence>
<evidence type="ECO:0000256" key="11">
    <source>
        <dbReference type="SAM" id="MobiDB-lite"/>
    </source>
</evidence>
<feature type="transmembrane region" description="Helical" evidence="12">
    <location>
        <begin position="67"/>
        <end position="93"/>
    </location>
</feature>
<keyword evidence="16" id="KW-1185">Reference proteome</keyword>
<evidence type="ECO:0000259" key="14">
    <source>
        <dbReference type="PROSITE" id="PS50929"/>
    </source>
</evidence>
<dbReference type="SUPFAM" id="SSF90123">
    <property type="entry name" value="ABC transporter transmembrane region"/>
    <property type="match status" value="1"/>
</dbReference>
<evidence type="ECO:0000256" key="4">
    <source>
        <dbReference type="ARBA" id="ARBA00022741"/>
    </source>
</evidence>
<dbReference type="CDD" id="cd07346">
    <property type="entry name" value="ABC_6TM_exporters"/>
    <property type="match status" value="1"/>
</dbReference>
<keyword evidence="7 12" id="KW-0472">Membrane</keyword>
<evidence type="ECO:0000256" key="10">
    <source>
        <dbReference type="ARBA" id="ARBA00071747"/>
    </source>
</evidence>
<evidence type="ECO:0000256" key="1">
    <source>
        <dbReference type="ARBA" id="ARBA00004651"/>
    </source>
</evidence>
<dbReference type="Pfam" id="PF00664">
    <property type="entry name" value="ABC_membrane"/>
    <property type="match status" value="1"/>
</dbReference>
<evidence type="ECO:0000256" key="7">
    <source>
        <dbReference type="ARBA" id="ARBA00023136"/>
    </source>
</evidence>
<dbReference type="Gene3D" id="3.40.50.300">
    <property type="entry name" value="P-loop containing nucleotide triphosphate hydrolases"/>
    <property type="match status" value="1"/>
</dbReference>
<dbReference type="Pfam" id="PF00005">
    <property type="entry name" value="ABC_tran"/>
    <property type="match status" value="1"/>
</dbReference>
<dbReference type="InterPro" id="IPR017871">
    <property type="entry name" value="ABC_transporter-like_CS"/>
</dbReference>
<keyword evidence="6 12" id="KW-1133">Transmembrane helix</keyword>
<feature type="transmembrane region" description="Helical" evidence="12">
    <location>
        <begin position="290"/>
        <end position="317"/>
    </location>
</feature>
<feature type="region of interest" description="Disordered" evidence="11">
    <location>
        <begin position="23"/>
        <end position="44"/>
    </location>
</feature>
<dbReference type="OrthoDB" id="9806127at2"/>
<evidence type="ECO:0000256" key="12">
    <source>
        <dbReference type="SAM" id="Phobius"/>
    </source>
</evidence>
<evidence type="ECO:0000256" key="6">
    <source>
        <dbReference type="ARBA" id="ARBA00022989"/>
    </source>
</evidence>
<keyword evidence="3 12" id="KW-0812">Transmembrane</keyword>
<dbReference type="GO" id="GO:0140359">
    <property type="term" value="F:ABC-type transporter activity"/>
    <property type="evidence" value="ECO:0007669"/>
    <property type="project" value="InterPro"/>
</dbReference>
<dbReference type="Proteomes" id="UP000294543">
    <property type="component" value="Unassembled WGS sequence"/>
</dbReference>
<reference evidence="15 16" key="1">
    <citation type="submission" date="2019-03" db="EMBL/GenBank/DDBJ databases">
        <title>Draft genome sequences of novel Actinobacteria.</title>
        <authorList>
            <person name="Sahin N."/>
            <person name="Ay H."/>
            <person name="Saygin H."/>
        </authorList>
    </citation>
    <scope>NUCLEOTIDE SEQUENCE [LARGE SCALE GENOMIC DNA]</scope>
    <source>
        <strain evidence="15 16">KC712</strain>
    </source>
</reference>
<dbReference type="PANTHER" id="PTHR24221:SF654">
    <property type="entry name" value="ATP-BINDING CASSETTE SUB-FAMILY B MEMBER 6"/>
    <property type="match status" value="1"/>
</dbReference>
<organism evidence="15 16">
    <name type="scientific">Nonomuraea diastatica</name>
    <dbReference type="NCBI Taxonomy" id="1848329"/>
    <lineage>
        <taxon>Bacteria</taxon>
        <taxon>Bacillati</taxon>
        <taxon>Actinomycetota</taxon>
        <taxon>Actinomycetes</taxon>
        <taxon>Streptosporangiales</taxon>
        <taxon>Streptosporangiaceae</taxon>
        <taxon>Nonomuraea</taxon>
    </lineage>
</organism>
<dbReference type="InterPro" id="IPR039421">
    <property type="entry name" value="Type_1_exporter"/>
</dbReference>
<gene>
    <name evidence="15" type="ORF">E1294_21340</name>
</gene>
<dbReference type="InterPro" id="IPR003439">
    <property type="entry name" value="ABC_transporter-like_ATP-bd"/>
</dbReference>
<name>A0A4V6PD23_9ACTN</name>
<evidence type="ECO:0000313" key="15">
    <source>
        <dbReference type="EMBL" id="TDD19306.1"/>
    </source>
</evidence>
<dbReference type="GO" id="GO:0005886">
    <property type="term" value="C:plasma membrane"/>
    <property type="evidence" value="ECO:0007669"/>
    <property type="project" value="UniProtKB-SubCell"/>
</dbReference>
<dbReference type="InterPro" id="IPR003593">
    <property type="entry name" value="AAA+_ATPase"/>
</dbReference>
<keyword evidence="4" id="KW-0547">Nucleotide-binding</keyword>
<comment type="similarity">
    <text evidence="9">Belongs to the ABC transporter superfamily. Lipid exporter (TC 3.A.1.106) family.</text>
</comment>
<keyword evidence="5 15" id="KW-0067">ATP-binding</keyword>
<evidence type="ECO:0000256" key="8">
    <source>
        <dbReference type="ARBA" id="ARBA00055053"/>
    </source>
</evidence>
<dbReference type="InterPro" id="IPR011527">
    <property type="entry name" value="ABC1_TM_dom"/>
</dbReference>